<dbReference type="Proteomes" id="UP000198420">
    <property type="component" value="Unassembled WGS sequence"/>
</dbReference>
<gene>
    <name evidence="1" type="ORF">SAMN06265355_101234</name>
</gene>
<evidence type="ECO:0000313" key="2">
    <source>
        <dbReference type="Proteomes" id="UP000198420"/>
    </source>
</evidence>
<dbReference type="EMBL" id="FZNP01000001">
    <property type="protein sequence ID" value="SNR23910.1"/>
    <property type="molecule type" value="Genomic_DNA"/>
</dbReference>
<accession>A0A238UP87</accession>
<proteinExistence type="predicted"/>
<keyword evidence="2" id="KW-1185">Reference proteome</keyword>
<name>A0A238UP87_9ACTN</name>
<reference evidence="2" key="1">
    <citation type="submission" date="2017-06" db="EMBL/GenBank/DDBJ databases">
        <authorList>
            <person name="Varghese N."/>
            <person name="Submissions S."/>
        </authorList>
    </citation>
    <scope>NUCLEOTIDE SEQUENCE [LARGE SCALE GENOMIC DNA]</scope>
    <source>
        <strain evidence="2">DSM 44485</strain>
    </source>
</reference>
<protein>
    <submittedName>
        <fullName evidence="1">Uncharacterized protein</fullName>
    </submittedName>
</protein>
<dbReference type="AlphaFoldDB" id="A0A238UP87"/>
<sequence>MAEVPPVAYLPGGHPAVIQVREEPLMEGLNEFFNREIFGTHRRERLQALLARMDGEHVDEHQTHVAAAKAKIKDLARRQAPDEHRFLH</sequence>
<organism evidence="1 2">
    <name type="scientific">Actinomadura mexicana</name>
    <dbReference type="NCBI Taxonomy" id="134959"/>
    <lineage>
        <taxon>Bacteria</taxon>
        <taxon>Bacillati</taxon>
        <taxon>Actinomycetota</taxon>
        <taxon>Actinomycetes</taxon>
        <taxon>Streptosporangiales</taxon>
        <taxon>Thermomonosporaceae</taxon>
        <taxon>Actinomadura</taxon>
    </lineage>
</organism>
<evidence type="ECO:0000313" key="1">
    <source>
        <dbReference type="EMBL" id="SNR23910.1"/>
    </source>
</evidence>